<evidence type="ECO:0000313" key="2">
    <source>
        <dbReference type="Proteomes" id="UP000654918"/>
    </source>
</evidence>
<organism evidence="1 2">
    <name type="scientific">Colletotrichum plurivorum</name>
    <dbReference type="NCBI Taxonomy" id="2175906"/>
    <lineage>
        <taxon>Eukaryota</taxon>
        <taxon>Fungi</taxon>
        <taxon>Dikarya</taxon>
        <taxon>Ascomycota</taxon>
        <taxon>Pezizomycotina</taxon>
        <taxon>Sordariomycetes</taxon>
        <taxon>Hypocreomycetidae</taxon>
        <taxon>Glomerellales</taxon>
        <taxon>Glomerellaceae</taxon>
        <taxon>Colletotrichum</taxon>
        <taxon>Colletotrichum orchidearum species complex</taxon>
    </lineage>
</organism>
<reference evidence="1" key="1">
    <citation type="journal article" date="2020" name="Phytopathology">
        <title>Genome Sequence Resources of Colletotrichum truncatum, C. plurivorum, C. musicola, and C. sojae: Four Species Pathogenic to Soybean (Glycine max).</title>
        <authorList>
            <person name="Rogerio F."/>
            <person name="Boufleur T.R."/>
            <person name="Ciampi-Guillardi M."/>
            <person name="Sukno S.A."/>
            <person name="Thon M.R."/>
            <person name="Massola Junior N.S."/>
            <person name="Baroncelli R."/>
        </authorList>
    </citation>
    <scope>NUCLEOTIDE SEQUENCE</scope>
    <source>
        <strain evidence="1">LFN00145</strain>
    </source>
</reference>
<dbReference type="EMBL" id="WIGO01000210">
    <property type="protein sequence ID" value="KAF6823551.1"/>
    <property type="molecule type" value="Genomic_DNA"/>
</dbReference>
<proteinExistence type="predicted"/>
<dbReference type="Proteomes" id="UP000654918">
    <property type="component" value="Unassembled WGS sequence"/>
</dbReference>
<sequence length="177" mass="19680">MNLVCHGHQDNGNRLIIAEIRDDVVVVVVALAESPPSTARLAPRFPLDTRLVLGIALQRTYAHTSAYASEREKRFFEHTGVSIEVCYFVLLTALEGQEKTLRGRRSRAHHQHQAFCTAPALHLQPVALQRTENLTILGLLSPITRLRAVADRLMLLASVGYSAEAGASPAKRRQQRR</sequence>
<comment type="caution">
    <text evidence="1">The sequence shown here is derived from an EMBL/GenBank/DDBJ whole genome shotgun (WGS) entry which is preliminary data.</text>
</comment>
<dbReference type="AlphaFoldDB" id="A0A8H6K319"/>
<keyword evidence="2" id="KW-1185">Reference proteome</keyword>
<gene>
    <name evidence="1" type="ORF">CPLU01_11344</name>
</gene>
<accession>A0A8H6K319</accession>
<protein>
    <submittedName>
        <fullName evidence="1">Uncharacterized protein</fullName>
    </submittedName>
</protein>
<evidence type="ECO:0000313" key="1">
    <source>
        <dbReference type="EMBL" id="KAF6823551.1"/>
    </source>
</evidence>
<name>A0A8H6K319_9PEZI</name>